<keyword evidence="4 8" id="KW-0812">Transmembrane</keyword>
<dbReference type="NCBIfam" id="TIGR00879">
    <property type="entry name" value="SP"/>
    <property type="match status" value="1"/>
</dbReference>
<dbReference type="PRINTS" id="PR00171">
    <property type="entry name" value="SUGRTRNSPORT"/>
</dbReference>
<comment type="subcellular location">
    <subcellularLocation>
        <location evidence="1">Membrane</location>
        <topology evidence="1">Multi-pass membrane protein</topology>
    </subcellularLocation>
</comment>
<evidence type="ECO:0000313" key="11">
    <source>
        <dbReference type="Proteomes" id="UP001172684"/>
    </source>
</evidence>
<dbReference type="Proteomes" id="UP001172684">
    <property type="component" value="Unassembled WGS sequence"/>
</dbReference>
<dbReference type="PANTHER" id="PTHR48022">
    <property type="entry name" value="PLASTIDIC GLUCOSE TRANSPORTER 4"/>
    <property type="match status" value="1"/>
</dbReference>
<sequence>MHFAPKSNRQTGDLSRVEAPVTAKAYLLCAFASFGGILFGYDSGYISGVLGMNFFKQEFGSPGSSDSTAYNGYLYKTWEKSLITSILSAGTFFGALFAGSLADWLGRRITVILGCAVFSLGVILQVASTSVPLLVVGRLIAGIGVGFVSAVIILYMSEIAPKAVRGAIVSGYQFAITIGLLLAAVVNNETKGRMDTGSYRIPIAIQFLWALILGVGLFMLPESPRWYVKKDRLEDATKALSRLRGQPADSEYIKDELAELVANYHYEISNMRATWADCFRGGFKPSGNLRRVLLGMALQMMQQLTGVNFIFYYGTTFFQQVGITNSFLIGMITTIVNVLSTPISFWTIEKLGRRTLLIYGAIGMAVCEFLVAIIGTATGEGSRAAGLCLIVFVCFYIFFFASTWGPGAWVLIGEIFPLPIRAKGVALSTASNWLWNFILGYITPYMVDAEQGNLKSKVFFVWGATCTACVLFAWFFVPETKGLSLEQVDQMLEETTPRTSSKWVPHGTFADDATRHDMGKITEAVAEKETVEAHVSEKSEDHV</sequence>
<keyword evidence="11" id="KW-1185">Reference proteome</keyword>
<reference evidence="10" key="1">
    <citation type="submission" date="2022-10" db="EMBL/GenBank/DDBJ databases">
        <title>Culturing micro-colonial fungi from biological soil crusts in the Mojave desert and describing Neophaeococcomyces mojavensis, and introducing the new genera and species Taxawa tesnikishii.</title>
        <authorList>
            <person name="Kurbessoian T."/>
            <person name="Stajich J.E."/>
        </authorList>
    </citation>
    <scope>NUCLEOTIDE SEQUENCE</scope>
    <source>
        <strain evidence="10">TK_1</strain>
    </source>
</reference>
<dbReference type="Pfam" id="PF00083">
    <property type="entry name" value="Sugar_tr"/>
    <property type="match status" value="1"/>
</dbReference>
<feature type="transmembrane region" description="Helical" evidence="8">
    <location>
        <begin position="326"/>
        <end position="345"/>
    </location>
</feature>
<keyword evidence="6 8" id="KW-0472">Membrane</keyword>
<dbReference type="EMBL" id="JAPDRL010000021">
    <property type="protein sequence ID" value="KAJ9666261.1"/>
    <property type="molecule type" value="Genomic_DNA"/>
</dbReference>
<dbReference type="PROSITE" id="PS00216">
    <property type="entry name" value="SUGAR_TRANSPORT_1"/>
    <property type="match status" value="1"/>
</dbReference>
<feature type="transmembrane region" description="Helical" evidence="8">
    <location>
        <begin position="384"/>
        <end position="412"/>
    </location>
</feature>
<gene>
    <name evidence="10" type="ORF">H2201_003695</name>
</gene>
<feature type="transmembrane region" description="Helical" evidence="8">
    <location>
        <begin position="424"/>
        <end position="447"/>
    </location>
</feature>
<feature type="transmembrane region" description="Helical" evidence="8">
    <location>
        <begin position="357"/>
        <end position="378"/>
    </location>
</feature>
<dbReference type="CDD" id="cd17356">
    <property type="entry name" value="MFS_HXT"/>
    <property type="match status" value="1"/>
</dbReference>
<evidence type="ECO:0000256" key="1">
    <source>
        <dbReference type="ARBA" id="ARBA00004141"/>
    </source>
</evidence>
<proteinExistence type="inferred from homology"/>
<organism evidence="10 11">
    <name type="scientific">Coniosporium apollinis</name>
    <dbReference type="NCBI Taxonomy" id="61459"/>
    <lineage>
        <taxon>Eukaryota</taxon>
        <taxon>Fungi</taxon>
        <taxon>Dikarya</taxon>
        <taxon>Ascomycota</taxon>
        <taxon>Pezizomycotina</taxon>
        <taxon>Dothideomycetes</taxon>
        <taxon>Dothideomycetes incertae sedis</taxon>
        <taxon>Coniosporium</taxon>
    </lineage>
</organism>
<evidence type="ECO:0000256" key="4">
    <source>
        <dbReference type="ARBA" id="ARBA00022692"/>
    </source>
</evidence>
<feature type="transmembrane region" description="Helical" evidence="8">
    <location>
        <begin position="82"/>
        <end position="102"/>
    </location>
</feature>
<evidence type="ECO:0000256" key="2">
    <source>
        <dbReference type="ARBA" id="ARBA00010992"/>
    </source>
</evidence>
<feature type="transmembrane region" description="Helical" evidence="8">
    <location>
        <begin position="133"/>
        <end position="155"/>
    </location>
</feature>
<evidence type="ECO:0000256" key="6">
    <source>
        <dbReference type="ARBA" id="ARBA00023136"/>
    </source>
</evidence>
<name>A0ABQ9NYX4_9PEZI</name>
<evidence type="ECO:0000256" key="3">
    <source>
        <dbReference type="ARBA" id="ARBA00022448"/>
    </source>
</evidence>
<dbReference type="InterPro" id="IPR020846">
    <property type="entry name" value="MFS_dom"/>
</dbReference>
<evidence type="ECO:0000256" key="7">
    <source>
        <dbReference type="RuleBase" id="RU003346"/>
    </source>
</evidence>
<dbReference type="InterPro" id="IPR005828">
    <property type="entry name" value="MFS_sugar_transport-like"/>
</dbReference>
<evidence type="ECO:0000256" key="5">
    <source>
        <dbReference type="ARBA" id="ARBA00022989"/>
    </source>
</evidence>
<feature type="transmembrane region" description="Helical" evidence="8">
    <location>
        <begin position="21"/>
        <end position="41"/>
    </location>
</feature>
<feature type="transmembrane region" description="Helical" evidence="8">
    <location>
        <begin position="167"/>
        <end position="187"/>
    </location>
</feature>
<dbReference type="InterPro" id="IPR050360">
    <property type="entry name" value="MFS_Sugar_Transporters"/>
</dbReference>
<keyword evidence="5 8" id="KW-1133">Transmembrane helix</keyword>
<evidence type="ECO:0000256" key="8">
    <source>
        <dbReference type="SAM" id="Phobius"/>
    </source>
</evidence>
<dbReference type="PROSITE" id="PS00217">
    <property type="entry name" value="SUGAR_TRANSPORT_2"/>
    <property type="match status" value="1"/>
</dbReference>
<evidence type="ECO:0000313" key="10">
    <source>
        <dbReference type="EMBL" id="KAJ9666261.1"/>
    </source>
</evidence>
<protein>
    <recommendedName>
        <fullName evidence="9">Major facilitator superfamily (MFS) profile domain-containing protein</fullName>
    </recommendedName>
</protein>
<feature type="transmembrane region" description="Helical" evidence="8">
    <location>
        <begin position="109"/>
        <end position="127"/>
    </location>
</feature>
<evidence type="ECO:0000259" key="9">
    <source>
        <dbReference type="PROSITE" id="PS50850"/>
    </source>
</evidence>
<dbReference type="InterPro" id="IPR003663">
    <property type="entry name" value="Sugar/inositol_transpt"/>
</dbReference>
<dbReference type="InterPro" id="IPR036259">
    <property type="entry name" value="MFS_trans_sf"/>
</dbReference>
<dbReference type="Gene3D" id="1.20.1250.20">
    <property type="entry name" value="MFS general substrate transporter like domains"/>
    <property type="match status" value="1"/>
</dbReference>
<comment type="similarity">
    <text evidence="2 7">Belongs to the major facilitator superfamily. Sugar transporter (TC 2.A.1.1) family.</text>
</comment>
<dbReference type="InterPro" id="IPR005829">
    <property type="entry name" value="Sugar_transporter_CS"/>
</dbReference>
<keyword evidence="3 7" id="KW-0813">Transport</keyword>
<dbReference type="PROSITE" id="PS50850">
    <property type="entry name" value="MFS"/>
    <property type="match status" value="1"/>
</dbReference>
<accession>A0ABQ9NYX4</accession>
<feature type="transmembrane region" description="Helical" evidence="8">
    <location>
        <begin position="459"/>
        <end position="477"/>
    </location>
</feature>
<dbReference type="PANTHER" id="PTHR48022:SF6">
    <property type="entry name" value="MSTA PROTEIN-RELATED"/>
    <property type="match status" value="1"/>
</dbReference>
<feature type="transmembrane region" description="Helical" evidence="8">
    <location>
        <begin position="199"/>
        <end position="220"/>
    </location>
</feature>
<feature type="domain" description="Major facilitator superfamily (MFS) profile" evidence="9">
    <location>
        <begin position="28"/>
        <end position="481"/>
    </location>
</feature>
<comment type="caution">
    <text evidence="10">The sequence shown here is derived from an EMBL/GenBank/DDBJ whole genome shotgun (WGS) entry which is preliminary data.</text>
</comment>
<dbReference type="SUPFAM" id="SSF103473">
    <property type="entry name" value="MFS general substrate transporter"/>
    <property type="match status" value="1"/>
</dbReference>